<feature type="domain" description="4Fe-4S ferredoxin-type" evidence="2">
    <location>
        <begin position="630"/>
        <end position="662"/>
    </location>
</feature>
<dbReference type="OrthoDB" id="9803617at2"/>
<dbReference type="InterPro" id="IPR029061">
    <property type="entry name" value="THDP-binding"/>
</dbReference>
<evidence type="ECO:0000259" key="2">
    <source>
        <dbReference type="PROSITE" id="PS51379"/>
    </source>
</evidence>
<dbReference type="EC" id="1.2.7.8" evidence="3"/>
<dbReference type="Pfam" id="PF20169">
    <property type="entry name" value="DUF6537"/>
    <property type="match status" value="1"/>
</dbReference>
<gene>
    <name evidence="3" type="ORF">CP49_34255</name>
</gene>
<evidence type="ECO:0000256" key="1">
    <source>
        <dbReference type="ARBA" id="ARBA00023002"/>
    </source>
</evidence>
<comment type="caution">
    <text evidence="3">The sequence shown here is derived from an EMBL/GenBank/DDBJ whole genome shotgun (WGS) entry which is preliminary data.</text>
</comment>
<dbReference type="PANTHER" id="PTHR48084:SF3">
    <property type="entry name" value="SUBUNIT OF PYRUVATE:FLAVODOXIN OXIDOREDUCTASE"/>
    <property type="match status" value="1"/>
</dbReference>
<dbReference type="GO" id="GO:0030976">
    <property type="term" value="F:thiamine pyrophosphate binding"/>
    <property type="evidence" value="ECO:0007669"/>
    <property type="project" value="InterPro"/>
</dbReference>
<dbReference type="EMBL" id="LLXX01000065">
    <property type="protein sequence ID" value="KRR09369.1"/>
    <property type="molecule type" value="Genomic_DNA"/>
</dbReference>
<dbReference type="SUPFAM" id="SSF53323">
    <property type="entry name" value="Pyruvate-ferredoxin oxidoreductase, PFOR, domain III"/>
    <property type="match status" value="1"/>
</dbReference>
<dbReference type="InterPro" id="IPR046667">
    <property type="entry name" value="DUF6537"/>
</dbReference>
<sequence length="1168" mass="127551">MGINQGPISLDQKYTQGTGHIFLTGIQALVRLPMAQIRRDRAAGLNTAGFISGYRGSPLGGYDQQLFAARKHLEQYNIKFQPGVNEDLAATAIWGSQQLNLSPGAKYDGVVGIWYGKGPGVDRCGDVFRHGNTAGSAKNGGVLVLAGDDHGAKSSTVPHQSDHAFISALMPYLYPSSIHEMIEMGLLGIAMSRYSGCWVGMKVITETVETTAEIDLTDEMTPFAIPTDFEMPPGGLNLRWPDDRYAQDLRLQDYKGYAAIAFARANKINRVTMDSPNARYGIMASGKSYEDIRQALRELGITEEVAAKIGLRLYKIGMPWPLEPEGVRQFAVGLEEIFIVEERREIVENQVKQELFNWRDDVRPRIVGKMDDHDKRFLTFAAELSVASLASSLTERLLRLNLNPEIAAMLRAKADWFNGRQATQMQAVAPVTRTPYFCSGCPHNTSTKVPEGSRAFAGIGCHFMALWMDRNTETYTHMGGEGVPWVGVAPFTKEEHVFANLGDGTYFHSGSLAIRQAVASGANITYKILYNDATAMTGGQHVDGELSPQQITFQLHAEGIRNIYLVSENPDAYPASEIAPGVKTAHRDELQDVMMTCRTLKGTSAIVFVQTCAAEKRRRRKRGLMEDPARRVMINPAVCEGCGDCSVQSNCISVEPLETEMGRKRTINQSTCNKDYSCLKGFCPSFVTIDGGKPRRRAPANLDGTGFGDIGDLPEPASFPSLERPYNIAVGGVGGTGVLTIGALLGMAAHIEGKASMILDMSGLAQKGGAVLSHVRLSEHTADVTCSRIVTGTADLVMAADEVVAAAKDTITLCEASRTVGVINTHVIPTADFILNRDFNFQSRKVNHVLETELRKDSSFYDFTKPAEALLGDSIATNIMMLGYAYQKGLLPLSAKAILQAIEVNGVSIKMNTQAFQLGRLAAADPARLEAMMKGQDEVVAPKTLDAMSLDEIIAHRSAHLAEYQNAALAKRYRGLVKRVRDAATDGGYGDALPRAVAINYAKLLAYKDEYEVARLFTDGRFEKQLRDQFEGEFKFNFNLAPPILGGGFDALGRPKKRAFGAWMMPVFRTLAKLRSLRGTPFDIFGYSADRKLERDLIAGYEKDVATVLGLLSPVAHDTAVEILSLPDRIRGYGPVKEKAVADARARHAQLATDLVNPPPAPRQLAAE</sequence>
<dbReference type="InterPro" id="IPR017896">
    <property type="entry name" value="4Fe4S_Fe-S-bd"/>
</dbReference>
<dbReference type="InterPro" id="IPR011766">
    <property type="entry name" value="TPP_enzyme_TPP-bd"/>
</dbReference>
<dbReference type="InterPro" id="IPR051457">
    <property type="entry name" value="2-oxoacid:Fd_oxidoreductase"/>
</dbReference>
<protein>
    <submittedName>
        <fullName evidence="3">Indolepyruvate ferredoxin oxidoreductase</fullName>
        <ecNumber evidence="3">1.2.7.8</ecNumber>
    </submittedName>
</protein>
<organism evidence="3 4">
    <name type="scientific">Bradyrhizobium valentinum</name>
    <dbReference type="NCBI Taxonomy" id="1518501"/>
    <lineage>
        <taxon>Bacteria</taxon>
        <taxon>Pseudomonadati</taxon>
        <taxon>Pseudomonadota</taxon>
        <taxon>Alphaproteobacteria</taxon>
        <taxon>Hyphomicrobiales</taxon>
        <taxon>Nitrobacteraceae</taxon>
        <taxon>Bradyrhizobium</taxon>
    </lineage>
</organism>
<keyword evidence="1 3" id="KW-0560">Oxidoreductase</keyword>
<dbReference type="Gene3D" id="3.40.50.970">
    <property type="match status" value="2"/>
</dbReference>
<name>A0A0R3LS57_9BRAD</name>
<keyword evidence="4" id="KW-1185">Reference proteome</keyword>
<accession>A0A0R3LS57</accession>
<dbReference type="Pfam" id="PF02775">
    <property type="entry name" value="TPP_enzyme_C"/>
    <property type="match status" value="1"/>
</dbReference>
<dbReference type="SUPFAM" id="SSF52518">
    <property type="entry name" value="Thiamin diphosphate-binding fold (THDP-binding)"/>
    <property type="match status" value="2"/>
</dbReference>
<dbReference type="Proteomes" id="UP000051913">
    <property type="component" value="Unassembled WGS sequence"/>
</dbReference>
<dbReference type="PROSITE" id="PS51379">
    <property type="entry name" value="4FE4S_FER_2"/>
    <property type="match status" value="1"/>
</dbReference>
<dbReference type="Gene3D" id="3.40.920.10">
    <property type="entry name" value="Pyruvate-ferredoxin oxidoreductase, PFOR, domain III"/>
    <property type="match status" value="1"/>
</dbReference>
<dbReference type="PANTHER" id="PTHR48084">
    <property type="entry name" value="2-OXOGLUTARATE OXIDOREDUCTASE SUBUNIT KORB-RELATED"/>
    <property type="match status" value="1"/>
</dbReference>
<dbReference type="GO" id="GO:0043805">
    <property type="term" value="F:indolepyruvate ferredoxin oxidoreductase activity"/>
    <property type="evidence" value="ECO:0007669"/>
    <property type="project" value="UniProtKB-EC"/>
</dbReference>
<keyword evidence="3" id="KW-0670">Pyruvate</keyword>
<dbReference type="InterPro" id="IPR002880">
    <property type="entry name" value="Pyrv_Fd/Flavodoxin_OxRdtase_N"/>
</dbReference>
<evidence type="ECO:0000313" key="3">
    <source>
        <dbReference type="EMBL" id="KRR09369.1"/>
    </source>
</evidence>
<dbReference type="CDD" id="cd07034">
    <property type="entry name" value="TPP_PYR_PFOR_IOR-alpha_like"/>
    <property type="match status" value="1"/>
</dbReference>
<dbReference type="GO" id="GO:0045333">
    <property type="term" value="P:cellular respiration"/>
    <property type="evidence" value="ECO:0007669"/>
    <property type="project" value="UniProtKB-ARBA"/>
</dbReference>
<dbReference type="STRING" id="1518501.CQ10_40695"/>
<reference evidence="3 4" key="1">
    <citation type="submission" date="2014-03" db="EMBL/GenBank/DDBJ databases">
        <title>Bradyrhizobium valentinum sp. nov., isolated from effective nodules of Lupinus mariae-josephae, a lupine endemic of basic-lime soils in Eastern Spain.</title>
        <authorList>
            <person name="Duran D."/>
            <person name="Rey L."/>
            <person name="Navarro A."/>
            <person name="Busquets A."/>
            <person name="Imperial J."/>
            <person name="Ruiz-Argueso T."/>
        </authorList>
    </citation>
    <scope>NUCLEOTIDE SEQUENCE [LARGE SCALE GENOMIC DNA]</scope>
    <source>
        <strain evidence="3 4">LmjM3</strain>
    </source>
</reference>
<dbReference type="InterPro" id="IPR019752">
    <property type="entry name" value="Pyrv/ketoisovalerate_OxRed_cat"/>
</dbReference>
<dbReference type="Pfam" id="PF01558">
    <property type="entry name" value="POR"/>
    <property type="match status" value="1"/>
</dbReference>
<dbReference type="AlphaFoldDB" id="A0A0R3LS57"/>
<dbReference type="NCBIfam" id="NF009588">
    <property type="entry name" value="PRK13029.1"/>
    <property type="match status" value="1"/>
</dbReference>
<dbReference type="RefSeq" id="WP_057850229.1">
    <property type="nucleotide sequence ID" value="NZ_LLXX01000065.1"/>
</dbReference>
<dbReference type="NCBIfam" id="NF009589">
    <property type="entry name" value="PRK13030.1"/>
    <property type="match status" value="1"/>
</dbReference>
<proteinExistence type="predicted"/>
<dbReference type="GO" id="GO:0044281">
    <property type="term" value="P:small molecule metabolic process"/>
    <property type="evidence" value="ECO:0007669"/>
    <property type="project" value="UniProtKB-ARBA"/>
</dbReference>
<evidence type="ECO:0000313" key="4">
    <source>
        <dbReference type="Proteomes" id="UP000051913"/>
    </source>
</evidence>
<dbReference type="InterPro" id="IPR002869">
    <property type="entry name" value="Pyrv_flavodox_OxRed_cen"/>
</dbReference>